<dbReference type="NCBIfam" id="TIGR02436">
    <property type="entry name" value="four helix bundle protein"/>
    <property type="match status" value="1"/>
</dbReference>
<dbReference type="Proteomes" id="UP000226437">
    <property type="component" value="Unassembled WGS sequence"/>
</dbReference>
<gene>
    <name evidence="1" type="ORF">CGL56_04370</name>
</gene>
<dbReference type="Gene3D" id="1.20.1440.60">
    <property type="entry name" value="23S rRNA-intervening sequence"/>
    <property type="match status" value="1"/>
</dbReference>
<dbReference type="InterPro" id="IPR012657">
    <property type="entry name" value="23S_rRNA-intervening_sequence"/>
</dbReference>
<sequence>MHNHELEERLLDFSVRCSKLCRALPTRKYYDADHVAKQLLRAATHAGFHYPEARSAESTKDFLHKLKVMLKELRESRAELRYIQRLEYLAPGRVQPLVQEANELIAMFTAGTRKLSDKMVQRSTAEKAG</sequence>
<keyword evidence="2" id="KW-1185">Reference proteome</keyword>
<reference evidence="1 2" key="1">
    <citation type="submission" date="2017-10" db="EMBL/GenBank/DDBJ databases">
        <title>The draft genome sequence of Lewinella marina KCTC 32374.</title>
        <authorList>
            <person name="Wang K."/>
        </authorList>
    </citation>
    <scope>NUCLEOTIDE SEQUENCE [LARGE SCALE GENOMIC DNA]</scope>
    <source>
        <strain evidence="1 2">MKG-38</strain>
    </source>
</reference>
<proteinExistence type="predicted"/>
<dbReference type="PANTHER" id="PTHR38471">
    <property type="entry name" value="FOUR HELIX BUNDLE PROTEIN"/>
    <property type="match status" value="1"/>
</dbReference>
<dbReference type="AlphaFoldDB" id="A0A2G0CK11"/>
<evidence type="ECO:0000313" key="1">
    <source>
        <dbReference type="EMBL" id="PHL00278.1"/>
    </source>
</evidence>
<dbReference type="InterPro" id="IPR036583">
    <property type="entry name" value="23S_rRNA_IVS_sf"/>
</dbReference>
<dbReference type="SUPFAM" id="SSF158446">
    <property type="entry name" value="IVS-encoded protein-like"/>
    <property type="match status" value="1"/>
</dbReference>
<evidence type="ECO:0000313" key="2">
    <source>
        <dbReference type="Proteomes" id="UP000226437"/>
    </source>
</evidence>
<protein>
    <submittedName>
        <fullName evidence="1">Four helix bundle protein</fullName>
    </submittedName>
</protein>
<dbReference type="Pfam" id="PF05635">
    <property type="entry name" value="23S_rRNA_IVP"/>
    <property type="match status" value="1"/>
</dbReference>
<dbReference type="OrthoDB" id="285993at2"/>
<organism evidence="1 2">
    <name type="scientific">Neolewinella marina</name>
    <dbReference type="NCBI Taxonomy" id="438751"/>
    <lineage>
        <taxon>Bacteria</taxon>
        <taxon>Pseudomonadati</taxon>
        <taxon>Bacteroidota</taxon>
        <taxon>Saprospiria</taxon>
        <taxon>Saprospirales</taxon>
        <taxon>Lewinellaceae</taxon>
        <taxon>Neolewinella</taxon>
    </lineage>
</organism>
<comment type="caution">
    <text evidence="1">The sequence shown here is derived from an EMBL/GenBank/DDBJ whole genome shotgun (WGS) entry which is preliminary data.</text>
</comment>
<dbReference type="PIRSF" id="PIRSF035652">
    <property type="entry name" value="CHP02436"/>
    <property type="match status" value="1"/>
</dbReference>
<dbReference type="EMBL" id="PDLO01000001">
    <property type="protein sequence ID" value="PHL00278.1"/>
    <property type="molecule type" value="Genomic_DNA"/>
</dbReference>
<accession>A0A2G0CK11</accession>
<dbReference type="PANTHER" id="PTHR38471:SF2">
    <property type="entry name" value="FOUR HELIX BUNDLE PROTEIN"/>
    <property type="match status" value="1"/>
</dbReference>
<dbReference type="RefSeq" id="WP_099105258.1">
    <property type="nucleotide sequence ID" value="NZ_JAATJF010000001.1"/>
</dbReference>
<name>A0A2G0CK11_9BACT</name>